<gene>
    <name evidence="1" type="ORF">I4F81_005681</name>
</gene>
<name>A0ACC3BYJ0_PYRYE</name>
<sequence>MVVEAKTAAGGGSQRRPRHQQVDAAAAAAVAVVDEPVSLVGTVDSSALPPLPASGEAPPGGGPKQPPSSRRLSLRVPGGFHHLQDPMAEEAALVATVAAAALPEVVAPAGDLVAGGGGASEARERRRKRLAELRVRSASGGTTTDRGRGVGGRTMPAGRSAERGTAAGAAAKTSGVVVDTASVEAGGSSKAIKASARSRVRKTSTPRAATVAGVSRPSGARGEADGGKVVRPVDGAAAVLLAPTVVVAVPSDSPVTGGACPPPDAVGGVDVACGEASPMAVQAADPSPSALTPSLSQAAAPLLDVTLPRAEAPKPLAVAEAAPHADATSDATSGPAGLLDLSADPLAAGPPVGTAPAEVLDDGAPRPTSDEAHAAAVLIAASVDGGSGGDDRGGGEGGRQPRDATSPVADKMAVLTPAVGADAKEVVRLPKAHKVPRVRSAKAKTARSSRALKDGTGATKTPRSARSLDAGTAKTGLSPRTPSRDKSQASEVPGGRPGRVAGTATLQAATVSLGGHSSLPPEGPGAPDEARGPIVEAVEAEPAVAEPAHVAGVANTEDAVSVVEVAAADAASEASAAELRPAEGTAAASTVKDSHPVMTALVANARAPLYEGVPLPEESQYRRQRSRSEPPVPGSRKARHSAVSSHLSSASSTSRHIGGAGSSVAGSGVAPGSSGTFSDSMLSNSSANGSLRLALALSRASSSTSSFASPATTENLPATAPIANGSLVVDVGGANNRHPPSTARARNHGASPSLSMGSGRRTATHTPSSLRDLRKVSGALSGRLLALRRERSVGLQDDRDGGGDGSGGDGLPTKVGGLASRLGSFDRGGLLGPGKAARDQAVMESSPSLSGAGGMADSAGSGTPSRRIYSSNGHVGNRFLASSFSGGTTSSRRLGALLRAASGAAGTATAGLGGMAARSSSRVRPSRTSHLGVDALPPGGGGGESGSGSGGSGGEVPTLGDLTDASSRTYRRVLPASSTSSNASLSPAAKAAAISSPSFVSIDRPGRLPEVPVPGDRPDGASKITGLMFTDRGRGAKTTERMFATELTSVSQLVASNVQFRESDMGSGGRRVSARLRRRPVSVPAAGGATAVPPVPAKGGGKDADARERLGQPPRLVLTPSDKAVEGSASAGELRLSSPVTPSSS</sequence>
<reference evidence="1" key="1">
    <citation type="submission" date="2019-11" db="EMBL/GenBank/DDBJ databases">
        <title>Nori genome reveals adaptations in red seaweeds to the harsh intertidal environment.</title>
        <authorList>
            <person name="Wang D."/>
            <person name="Mao Y."/>
        </authorList>
    </citation>
    <scope>NUCLEOTIDE SEQUENCE</scope>
    <source>
        <tissue evidence="1">Gametophyte</tissue>
    </source>
</reference>
<comment type="caution">
    <text evidence="1">The sequence shown here is derived from an EMBL/GenBank/DDBJ whole genome shotgun (WGS) entry which is preliminary data.</text>
</comment>
<organism evidence="1 2">
    <name type="scientific">Pyropia yezoensis</name>
    <name type="common">Susabi-nori</name>
    <name type="synonym">Porphyra yezoensis</name>
    <dbReference type="NCBI Taxonomy" id="2788"/>
    <lineage>
        <taxon>Eukaryota</taxon>
        <taxon>Rhodophyta</taxon>
        <taxon>Bangiophyceae</taxon>
        <taxon>Bangiales</taxon>
        <taxon>Bangiaceae</taxon>
        <taxon>Pyropia</taxon>
    </lineage>
</organism>
<accession>A0ACC3BYJ0</accession>
<keyword evidence="2" id="KW-1185">Reference proteome</keyword>
<evidence type="ECO:0000313" key="1">
    <source>
        <dbReference type="EMBL" id="KAK1863119.1"/>
    </source>
</evidence>
<dbReference type="Proteomes" id="UP000798662">
    <property type="component" value="Chromosome 2"/>
</dbReference>
<dbReference type="EMBL" id="CM020619">
    <property type="protein sequence ID" value="KAK1863119.1"/>
    <property type="molecule type" value="Genomic_DNA"/>
</dbReference>
<evidence type="ECO:0000313" key="2">
    <source>
        <dbReference type="Proteomes" id="UP000798662"/>
    </source>
</evidence>
<protein>
    <submittedName>
        <fullName evidence="1">Uncharacterized protein</fullName>
    </submittedName>
</protein>
<proteinExistence type="predicted"/>